<organism evidence="7 8">
    <name type="scientific">Aureococcus anophagefferens</name>
    <name type="common">Harmful bloom alga</name>
    <dbReference type="NCBI Taxonomy" id="44056"/>
    <lineage>
        <taxon>Eukaryota</taxon>
        <taxon>Sar</taxon>
        <taxon>Stramenopiles</taxon>
        <taxon>Ochrophyta</taxon>
        <taxon>Pelagophyceae</taxon>
        <taxon>Pelagomonadales</taxon>
        <taxon>Pelagomonadaceae</taxon>
        <taxon>Aureococcus</taxon>
    </lineage>
</organism>
<feature type="transmembrane region" description="Helical" evidence="5">
    <location>
        <begin position="273"/>
        <end position="295"/>
    </location>
</feature>
<feature type="domain" description="EamA" evidence="6">
    <location>
        <begin position="13"/>
        <end position="148"/>
    </location>
</feature>
<dbReference type="InterPro" id="IPR000620">
    <property type="entry name" value="EamA_dom"/>
</dbReference>
<feature type="transmembrane region" description="Helical" evidence="5">
    <location>
        <begin position="138"/>
        <end position="159"/>
    </location>
</feature>
<evidence type="ECO:0000256" key="4">
    <source>
        <dbReference type="ARBA" id="ARBA00023136"/>
    </source>
</evidence>
<dbReference type="PANTHER" id="PTHR32322:SF2">
    <property type="entry name" value="EAMA DOMAIN-CONTAINING PROTEIN"/>
    <property type="match status" value="1"/>
</dbReference>
<comment type="subcellular location">
    <subcellularLocation>
        <location evidence="1">Membrane</location>
        <topology evidence="1">Multi-pass membrane protein</topology>
    </subcellularLocation>
</comment>
<dbReference type="PANTHER" id="PTHR32322">
    <property type="entry name" value="INNER MEMBRANE TRANSPORTER"/>
    <property type="match status" value="1"/>
</dbReference>
<dbReference type="EMBL" id="JBBJCI010000210">
    <property type="protein sequence ID" value="KAK7240550.1"/>
    <property type="molecule type" value="Genomic_DNA"/>
</dbReference>
<gene>
    <name evidence="7" type="ORF">SO694_00057025</name>
</gene>
<dbReference type="Proteomes" id="UP001363151">
    <property type="component" value="Unassembled WGS sequence"/>
</dbReference>
<feature type="transmembrane region" description="Helical" evidence="5">
    <location>
        <begin position="12"/>
        <end position="31"/>
    </location>
</feature>
<protein>
    <submittedName>
        <fullName evidence="7">Transmembrane transporter</fullName>
    </submittedName>
</protein>
<feature type="transmembrane region" description="Helical" evidence="5">
    <location>
        <begin position="165"/>
        <end position="185"/>
    </location>
</feature>
<evidence type="ECO:0000256" key="3">
    <source>
        <dbReference type="ARBA" id="ARBA00022989"/>
    </source>
</evidence>
<evidence type="ECO:0000256" key="1">
    <source>
        <dbReference type="ARBA" id="ARBA00004141"/>
    </source>
</evidence>
<evidence type="ECO:0000313" key="8">
    <source>
        <dbReference type="Proteomes" id="UP001363151"/>
    </source>
</evidence>
<feature type="transmembrane region" description="Helical" evidence="5">
    <location>
        <begin position="37"/>
        <end position="58"/>
    </location>
</feature>
<dbReference type="Pfam" id="PF00892">
    <property type="entry name" value="EamA"/>
    <property type="match status" value="1"/>
</dbReference>
<keyword evidence="4 5" id="KW-0472">Membrane</keyword>
<feature type="transmembrane region" description="Helical" evidence="5">
    <location>
        <begin position="247"/>
        <end position="266"/>
    </location>
</feature>
<keyword evidence="8" id="KW-1185">Reference proteome</keyword>
<dbReference type="SUPFAM" id="SSF103481">
    <property type="entry name" value="Multidrug resistance efflux transporter EmrE"/>
    <property type="match status" value="2"/>
</dbReference>
<evidence type="ECO:0000256" key="2">
    <source>
        <dbReference type="ARBA" id="ARBA00022692"/>
    </source>
</evidence>
<comment type="caution">
    <text evidence="7">The sequence shown here is derived from an EMBL/GenBank/DDBJ whole genome shotgun (WGS) entry which is preliminary data.</text>
</comment>
<accession>A0ABR1FX15</accession>
<name>A0ABR1FX15_AURAN</name>
<reference evidence="7 8" key="1">
    <citation type="submission" date="2024-03" db="EMBL/GenBank/DDBJ databases">
        <title>Aureococcus anophagefferens CCMP1851 and Kratosvirus quantuckense: Draft genome of a second virus-susceptible host strain in the model system.</title>
        <authorList>
            <person name="Chase E."/>
            <person name="Truchon A.R."/>
            <person name="Schepens W."/>
            <person name="Wilhelm S.W."/>
        </authorList>
    </citation>
    <scope>NUCLEOTIDE SEQUENCE [LARGE SCALE GENOMIC DNA]</scope>
    <source>
        <strain evidence="7 8">CCMP1851</strain>
    </source>
</reference>
<dbReference type="Gene3D" id="1.10.3730.20">
    <property type="match status" value="1"/>
</dbReference>
<evidence type="ECO:0000259" key="6">
    <source>
        <dbReference type="Pfam" id="PF00892"/>
    </source>
</evidence>
<keyword evidence="2 5" id="KW-0812">Transmembrane</keyword>
<keyword evidence="3 5" id="KW-1133">Transmembrane helix</keyword>
<feature type="transmembrane region" description="Helical" evidence="5">
    <location>
        <begin position="206"/>
        <end position="227"/>
    </location>
</feature>
<sequence length="357" mass="36412">MAASESASVPGALLLANALFGAGSVVGSIGLPSMNPLVFASLREASATLILGCVALVVERRAAARKPRDAPPPVAPRRYLYASLGVCVFLDQGCSIAGIKLSDAVTQSIWQTTQPVITAALSRVVFGEPLTWRRSCGVACAFAGCLAMVGLGALSSAAPASRARYVAANGLFLVNCTASSAYVILSKGAAPDTPTVSVTFRTYLRAAALMALTTTVVNASGPLLAVVCDDCGRRGAWRVPARALWALAYWVLGQSVVAYCLVTWATRRASSTLVSAFAVVQPVVAAALTAAILAAGAYANCATSADDDACLAPTGWPALGAVPIFAGLFLVVRTEAPPAPPAPLAHPLLLATDDGVQ</sequence>
<proteinExistence type="predicted"/>
<feature type="transmembrane region" description="Helical" evidence="5">
    <location>
        <begin position="315"/>
        <end position="332"/>
    </location>
</feature>
<dbReference type="InterPro" id="IPR037185">
    <property type="entry name" value="EmrE-like"/>
</dbReference>
<dbReference type="InterPro" id="IPR050638">
    <property type="entry name" value="AA-Vitamin_Transporters"/>
</dbReference>
<evidence type="ECO:0000256" key="5">
    <source>
        <dbReference type="SAM" id="Phobius"/>
    </source>
</evidence>
<evidence type="ECO:0000313" key="7">
    <source>
        <dbReference type="EMBL" id="KAK7240550.1"/>
    </source>
</evidence>